<dbReference type="InParanoid" id="A0A4V3SIQ4"/>
<feature type="non-terminal residue" evidence="1">
    <location>
        <position position="1"/>
    </location>
</feature>
<dbReference type="Proteomes" id="UP000298138">
    <property type="component" value="Unassembled WGS sequence"/>
</dbReference>
<sequence length="61" mass="6791">VWSCVNHSRGCRGRVNIQGGEYSDCRQLHLRKPSAFSAESGSGAFKFKRLVMDLEAFEAEA</sequence>
<name>A0A4V3SIQ4_9PEZI</name>
<evidence type="ECO:0000313" key="2">
    <source>
        <dbReference type="Proteomes" id="UP000298138"/>
    </source>
</evidence>
<protein>
    <submittedName>
        <fullName evidence="1">Uncharacterized protein</fullName>
    </submittedName>
</protein>
<gene>
    <name evidence="1" type="ORF">EX30DRAFT_306786</name>
</gene>
<accession>A0A4V3SIQ4</accession>
<proteinExistence type="predicted"/>
<dbReference type="OrthoDB" id="3911301at2759"/>
<evidence type="ECO:0000313" key="1">
    <source>
        <dbReference type="EMBL" id="TGZ80975.1"/>
    </source>
</evidence>
<dbReference type="AlphaFoldDB" id="A0A4V3SIQ4"/>
<reference evidence="1 2" key="1">
    <citation type="submission" date="2019-04" db="EMBL/GenBank/DDBJ databases">
        <title>Comparative genomics and transcriptomics to analyze fruiting body development in filamentous ascomycetes.</title>
        <authorList>
            <consortium name="DOE Joint Genome Institute"/>
            <person name="Lutkenhaus R."/>
            <person name="Traeger S."/>
            <person name="Breuer J."/>
            <person name="Kuo A."/>
            <person name="Lipzen A."/>
            <person name="Pangilinan J."/>
            <person name="Dilworth D."/>
            <person name="Sandor L."/>
            <person name="Poggeler S."/>
            <person name="Barry K."/>
            <person name="Grigoriev I.V."/>
            <person name="Nowrousian M."/>
        </authorList>
    </citation>
    <scope>NUCLEOTIDE SEQUENCE [LARGE SCALE GENOMIC DNA]</scope>
    <source>
        <strain evidence="1 2">CBS 389.68</strain>
    </source>
</reference>
<organism evidence="1 2">
    <name type="scientific">Ascodesmis nigricans</name>
    <dbReference type="NCBI Taxonomy" id="341454"/>
    <lineage>
        <taxon>Eukaryota</taxon>
        <taxon>Fungi</taxon>
        <taxon>Dikarya</taxon>
        <taxon>Ascomycota</taxon>
        <taxon>Pezizomycotina</taxon>
        <taxon>Pezizomycetes</taxon>
        <taxon>Pezizales</taxon>
        <taxon>Ascodesmidaceae</taxon>
        <taxon>Ascodesmis</taxon>
    </lineage>
</organism>
<keyword evidence="2" id="KW-1185">Reference proteome</keyword>
<dbReference type="EMBL" id="ML220121">
    <property type="protein sequence ID" value="TGZ80975.1"/>
    <property type="molecule type" value="Genomic_DNA"/>
</dbReference>